<dbReference type="Proteomes" id="UP001160148">
    <property type="component" value="Unassembled WGS sequence"/>
</dbReference>
<proteinExistence type="predicted"/>
<dbReference type="AlphaFoldDB" id="A0AAV0XYV0"/>
<reference evidence="1 2" key="1">
    <citation type="submission" date="2023-01" db="EMBL/GenBank/DDBJ databases">
        <authorList>
            <person name="Whitehead M."/>
        </authorList>
    </citation>
    <scope>NUCLEOTIDE SEQUENCE [LARGE SCALE GENOMIC DNA]</scope>
</reference>
<comment type="caution">
    <text evidence="1">The sequence shown here is derived from an EMBL/GenBank/DDBJ whole genome shotgun (WGS) entry which is preliminary data.</text>
</comment>
<keyword evidence="2" id="KW-1185">Reference proteome</keyword>
<gene>
    <name evidence="1" type="ORF">MEUPH1_LOCUS26742</name>
</gene>
<sequence length="100" mass="11486">MAAAQYHKSLTSQCSSTRLRRIVVDNNGYCERLNQIAGLKQGGLMDVILLSHRITAQIKLLSMLNDDFYEVSPVLGFDEYFFFHPRIKITGFKYPSIKKK</sequence>
<evidence type="ECO:0000313" key="1">
    <source>
        <dbReference type="EMBL" id="CAI6372933.1"/>
    </source>
</evidence>
<organism evidence="1 2">
    <name type="scientific">Macrosiphum euphorbiae</name>
    <name type="common">potato aphid</name>
    <dbReference type="NCBI Taxonomy" id="13131"/>
    <lineage>
        <taxon>Eukaryota</taxon>
        <taxon>Metazoa</taxon>
        <taxon>Ecdysozoa</taxon>
        <taxon>Arthropoda</taxon>
        <taxon>Hexapoda</taxon>
        <taxon>Insecta</taxon>
        <taxon>Pterygota</taxon>
        <taxon>Neoptera</taxon>
        <taxon>Paraneoptera</taxon>
        <taxon>Hemiptera</taxon>
        <taxon>Sternorrhyncha</taxon>
        <taxon>Aphidomorpha</taxon>
        <taxon>Aphidoidea</taxon>
        <taxon>Aphididae</taxon>
        <taxon>Macrosiphini</taxon>
        <taxon>Macrosiphum</taxon>
    </lineage>
</organism>
<protein>
    <submittedName>
        <fullName evidence="1">Uncharacterized protein</fullName>
    </submittedName>
</protein>
<dbReference type="EMBL" id="CARXXK010001085">
    <property type="protein sequence ID" value="CAI6372933.1"/>
    <property type="molecule type" value="Genomic_DNA"/>
</dbReference>
<accession>A0AAV0XYV0</accession>
<evidence type="ECO:0000313" key="2">
    <source>
        <dbReference type="Proteomes" id="UP001160148"/>
    </source>
</evidence>
<name>A0AAV0XYV0_9HEMI</name>